<proteinExistence type="predicted"/>
<dbReference type="EMBL" id="AEEH01000036">
    <property type="protein sequence ID" value="EFM25439.1"/>
    <property type="molecule type" value="Genomic_DNA"/>
</dbReference>
<dbReference type="OrthoDB" id="3268315at2"/>
<sequence>MITLKKGNYKTGEALKAYGNDDVNNQSKPDEKTPVEVKFNANGGKKDIESSIFITGGSFVLPAIFAPEFYPLNKEFAGWQVGNETKKAGDIIKVTSNTTVKAIWKDKS</sequence>
<dbReference type="RefSeq" id="WP_008901759.1">
    <property type="nucleotide sequence ID" value="NZ_GL397071.1"/>
</dbReference>
<keyword evidence="2" id="KW-1185">Reference proteome</keyword>
<name>E0NLA6_9FIRM</name>
<evidence type="ECO:0000313" key="2">
    <source>
        <dbReference type="Proteomes" id="UP000003280"/>
    </source>
</evidence>
<dbReference type="Proteomes" id="UP000003280">
    <property type="component" value="Unassembled WGS sequence"/>
</dbReference>
<dbReference type="HOGENOM" id="CLU_2194481_0_0_9"/>
<dbReference type="STRING" id="862517.HMPREF9225_0945"/>
<protein>
    <submittedName>
        <fullName evidence="1">Uncharacterized protein</fullName>
    </submittedName>
</protein>
<gene>
    <name evidence="1" type="ORF">HMPREF9225_0945</name>
</gene>
<organism evidence="1 2">
    <name type="scientific">Peptoniphilus duerdenii ATCC BAA-1640</name>
    <dbReference type="NCBI Taxonomy" id="862517"/>
    <lineage>
        <taxon>Bacteria</taxon>
        <taxon>Bacillati</taxon>
        <taxon>Bacillota</taxon>
        <taxon>Tissierellia</taxon>
        <taxon>Tissierellales</taxon>
        <taxon>Peptoniphilaceae</taxon>
        <taxon>Peptoniphilus</taxon>
    </lineage>
</organism>
<dbReference type="AlphaFoldDB" id="E0NLA6"/>
<comment type="caution">
    <text evidence="1">The sequence shown here is derived from an EMBL/GenBank/DDBJ whole genome shotgun (WGS) entry which is preliminary data.</text>
</comment>
<dbReference type="Gene3D" id="2.60.40.4270">
    <property type="entry name" value="Listeria-Bacteroides repeat domain"/>
    <property type="match status" value="1"/>
</dbReference>
<evidence type="ECO:0000313" key="1">
    <source>
        <dbReference type="EMBL" id="EFM25439.1"/>
    </source>
</evidence>
<dbReference type="InterPro" id="IPR042229">
    <property type="entry name" value="Listeria/Bacterioides_rpt_sf"/>
</dbReference>
<reference evidence="1 2" key="1">
    <citation type="submission" date="2010-07" db="EMBL/GenBank/DDBJ databases">
        <authorList>
            <person name="Muzny D."/>
            <person name="Qin X."/>
            <person name="Deng J."/>
            <person name="Jiang H."/>
            <person name="Liu Y."/>
            <person name="Qu J."/>
            <person name="Song X.-Z."/>
            <person name="Zhang L."/>
            <person name="Thornton R."/>
            <person name="Coyle M."/>
            <person name="Francisco L."/>
            <person name="Jackson L."/>
            <person name="Javaid M."/>
            <person name="Korchina V."/>
            <person name="Kovar C."/>
            <person name="Mata R."/>
            <person name="Mathew T."/>
            <person name="Ngo R."/>
            <person name="Nguyen L."/>
            <person name="Nguyen N."/>
            <person name="Okwuonu G."/>
            <person name="Ongeri F."/>
            <person name="Pham C."/>
            <person name="Simmons D."/>
            <person name="Wilczek-Boney K."/>
            <person name="Hale W."/>
            <person name="Jakkamsetti A."/>
            <person name="Pham P."/>
            <person name="Ruth R."/>
            <person name="San Lucas F."/>
            <person name="Warren J."/>
            <person name="Zhang J."/>
            <person name="Zhao Z."/>
            <person name="Zhou C."/>
            <person name="Zhu D."/>
            <person name="Lee S."/>
            <person name="Bess C."/>
            <person name="Blankenburg K."/>
            <person name="Forbes L."/>
            <person name="Fu Q."/>
            <person name="Gubbala S."/>
            <person name="Hirani K."/>
            <person name="Jayaseelan J.C."/>
            <person name="Lara F."/>
            <person name="Munidasa M."/>
            <person name="Palculict T."/>
            <person name="Patil S."/>
            <person name="Pu L.-L."/>
            <person name="Saada N."/>
            <person name="Tang L."/>
            <person name="Weissenberger G."/>
            <person name="Zhu Y."/>
            <person name="Hemphill L."/>
            <person name="Shang Y."/>
            <person name="Youmans B."/>
            <person name="Ayvaz T."/>
            <person name="Ross M."/>
            <person name="Santibanez J."/>
            <person name="Aqrawi P."/>
            <person name="Gross S."/>
            <person name="Joshi V."/>
            <person name="Fowler G."/>
            <person name="Nazareth L."/>
            <person name="Reid J."/>
            <person name="Worley K."/>
            <person name="Petrosino J."/>
            <person name="Highlander S."/>
            <person name="Gibbs R."/>
        </authorList>
    </citation>
    <scope>NUCLEOTIDE SEQUENCE [LARGE SCALE GENOMIC DNA]</scope>
    <source>
        <strain evidence="1 2">ATCC BAA-1640</strain>
    </source>
</reference>
<accession>E0NLA6</accession>